<reference evidence="1 2" key="1">
    <citation type="submission" date="2017-03" db="EMBL/GenBank/DDBJ databases">
        <authorList>
            <person name="Afonso C.L."/>
            <person name="Miller P.J."/>
            <person name="Scott M.A."/>
            <person name="Spackman E."/>
            <person name="Goraichik I."/>
            <person name="Dimitrov K.M."/>
            <person name="Suarez D.L."/>
            <person name="Swayne D.E."/>
        </authorList>
    </citation>
    <scope>NUCLEOTIDE SEQUENCE [LARGE SCALE GENOMIC DNA]</scope>
    <source>
        <strain evidence="1 2">CNRZ 918</strain>
    </source>
</reference>
<accession>A0A2H1KE66</accession>
<dbReference type="Proteomes" id="UP000234433">
    <property type="component" value="Unassembled WGS sequence"/>
</dbReference>
<proteinExistence type="predicted"/>
<dbReference type="RefSeq" id="WP_101620440.1">
    <property type="nucleotide sequence ID" value="NZ_FXZD01000007.1"/>
</dbReference>
<gene>
    <name evidence="1" type="ORF">BANT918_02394</name>
</gene>
<evidence type="ECO:0000313" key="1">
    <source>
        <dbReference type="EMBL" id="SMX98125.1"/>
    </source>
</evidence>
<dbReference type="AlphaFoldDB" id="A0A2H1KE66"/>
<dbReference type="OrthoDB" id="4990184at2"/>
<protein>
    <submittedName>
        <fullName evidence="1">Uncharacterized protein</fullName>
    </submittedName>
</protein>
<evidence type="ECO:0000313" key="2">
    <source>
        <dbReference type="Proteomes" id="UP000234433"/>
    </source>
</evidence>
<dbReference type="EMBL" id="FXZD01000007">
    <property type="protein sequence ID" value="SMX98125.1"/>
    <property type="molecule type" value="Genomic_DNA"/>
</dbReference>
<name>A0A2H1KE66_9MICO</name>
<sequence length="189" mass="20827">MAKNYDAIHIYGDEASTVWIRRKGTGDGAIPTGLADPTEPSGFQDGGWLSEDGIDLEVSADVSKFKAWQGGSNVKNRVTSTERNFKLQFLQEDPLSTEIFFDHDGITDEDGLAKYTIPKSIGYSEWEFVIDFKDAGKTKRLVATASAGERGTVSHKNDDMTVYEVTFDILEDAYVLTDDEVMVAGIPEV</sequence>
<organism evidence="1 2">
    <name type="scientific">Brevibacterium antiquum CNRZ 918</name>
    <dbReference type="NCBI Taxonomy" id="1255637"/>
    <lineage>
        <taxon>Bacteria</taxon>
        <taxon>Bacillati</taxon>
        <taxon>Actinomycetota</taxon>
        <taxon>Actinomycetes</taxon>
        <taxon>Micrococcales</taxon>
        <taxon>Brevibacteriaceae</taxon>
        <taxon>Brevibacterium</taxon>
    </lineage>
</organism>